<proteinExistence type="inferred from homology"/>
<feature type="transmembrane region" description="Helical" evidence="9">
    <location>
        <begin position="179"/>
        <end position="199"/>
    </location>
</feature>
<dbReference type="InterPro" id="IPR036640">
    <property type="entry name" value="ABC1_TM_sf"/>
</dbReference>
<dbReference type="CDD" id="cd18547">
    <property type="entry name" value="ABC_6TM_Tm288_like"/>
    <property type="match status" value="1"/>
</dbReference>
<gene>
    <name evidence="12" type="ORF">DCBHLPFO_00335</name>
</gene>
<keyword evidence="3" id="KW-0813">Transport</keyword>
<dbReference type="Pfam" id="PF00664">
    <property type="entry name" value="ABC_membrane"/>
    <property type="match status" value="1"/>
</dbReference>
<feature type="transmembrane region" description="Helical" evidence="9">
    <location>
        <begin position="49"/>
        <end position="74"/>
    </location>
</feature>
<dbReference type="KEGG" id="marg:MARG145_0303"/>
<dbReference type="PROSITE" id="PS50893">
    <property type="entry name" value="ABC_TRANSPORTER_2"/>
    <property type="match status" value="1"/>
</dbReference>
<dbReference type="InterPro" id="IPR011527">
    <property type="entry name" value="ABC1_TM_dom"/>
</dbReference>
<evidence type="ECO:0000256" key="1">
    <source>
        <dbReference type="ARBA" id="ARBA00004651"/>
    </source>
</evidence>
<evidence type="ECO:0000259" key="11">
    <source>
        <dbReference type="PROSITE" id="PS50929"/>
    </source>
</evidence>
<evidence type="ECO:0000259" key="10">
    <source>
        <dbReference type="PROSITE" id="PS50893"/>
    </source>
</evidence>
<dbReference type="GO" id="GO:0005524">
    <property type="term" value="F:ATP binding"/>
    <property type="evidence" value="ECO:0007669"/>
    <property type="project" value="UniProtKB-KW"/>
</dbReference>
<organism evidence="12 13">
    <name type="scientific">Mycoplasmopsis arginini</name>
    <name type="common">Mycoplasma arginini</name>
    <dbReference type="NCBI Taxonomy" id="2094"/>
    <lineage>
        <taxon>Bacteria</taxon>
        <taxon>Bacillati</taxon>
        <taxon>Mycoplasmatota</taxon>
        <taxon>Mycoplasmoidales</taxon>
        <taxon>Metamycoplasmataceae</taxon>
        <taxon>Mycoplasmopsis</taxon>
    </lineage>
</organism>
<sequence length="628" mass="71173">MHNLDPFKKIYDPNLTKEQKKAIMKQQKQLKWDSFKKLMGYLNYKKGMLFWIITFAILSAACLSAGTFLLGYIMDNFLTYDFLFGKNPTTLQENFDEFKFLGYFFLLITIYIFQQIFSFLSNKLSVESGVLSSAIIRHDAYKSLMKMPVSFFESLNTGELMSILTNDVDNLANGLAGNFNTIIITVATTIFSFGFMFYYSAYLTLITIVLFPLFLSLIFFFMKKAMPQFQKQQKQIADLNGFIEENLAAHHLIKSLNYGEAINEAFDKKNNKLYKSSLKASIYTGVIWPYGNVVINLLQLIIVIIAAAFAEANIGTGSNTTFTPGIIMAFVLYIRIMANNVTGVFENIAQVQIMSVSSVRLFNLINLKPLVDEDKLGLIDKEIKGEISFENVNFSYTNDENNLQLKDANFKAKKGQIFAIVGPTGAGKTTIINLLSKFYLPNSGTIKIDDYDITQINEKSWRDQISIVLQDTFLFKATIIENLRYANINATKDQIIEACHISKAHEFIEKLENGYDEIVEEGGANFSQGERQLLAITRAILANKNILILDEATSNIDTRTEKIVQKAMNELMKDKTSFIIAHRLSTILNADQILVVNEGKIIESGTHKELLAKKGFYEKMYNSSFSED</sequence>
<dbReference type="SMART" id="SM00382">
    <property type="entry name" value="AAA"/>
    <property type="match status" value="1"/>
</dbReference>
<dbReference type="GO" id="GO:0015421">
    <property type="term" value="F:ABC-type oligopeptide transporter activity"/>
    <property type="evidence" value="ECO:0007669"/>
    <property type="project" value="TreeGrafter"/>
</dbReference>
<dbReference type="InterPro" id="IPR027417">
    <property type="entry name" value="P-loop_NTPase"/>
</dbReference>
<protein>
    <submittedName>
        <fullName evidence="12">ABC transporter ATP-binding protein</fullName>
    </submittedName>
</protein>
<feature type="transmembrane region" description="Helical" evidence="9">
    <location>
        <begin position="205"/>
        <end position="222"/>
    </location>
</feature>
<dbReference type="InterPro" id="IPR039421">
    <property type="entry name" value="Type_1_exporter"/>
</dbReference>
<name>A0AA43U085_MYCAR</name>
<dbReference type="AlphaFoldDB" id="A0AA43U085"/>
<comment type="similarity">
    <text evidence="2">Belongs to the ABC transporter superfamily.</text>
</comment>
<dbReference type="GO" id="GO:0016887">
    <property type="term" value="F:ATP hydrolysis activity"/>
    <property type="evidence" value="ECO:0007669"/>
    <property type="project" value="InterPro"/>
</dbReference>
<evidence type="ECO:0000256" key="8">
    <source>
        <dbReference type="ARBA" id="ARBA00023136"/>
    </source>
</evidence>
<dbReference type="Gene3D" id="3.40.50.300">
    <property type="entry name" value="P-loop containing nucleotide triphosphate hydrolases"/>
    <property type="match status" value="1"/>
</dbReference>
<feature type="domain" description="ABC transmembrane type-1" evidence="11">
    <location>
        <begin position="50"/>
        <end position="352"/>
    </location>
</feature>
<keyword evidence="5" id="KW-0547">Nucleotide-binding</keyword>
<dbReference type="GeneID" id="80703385"/>
<feature type="domain" description="ABC transporter" evidence="10">
    <location>
        <begin position="387"/>
        <end position="623"/>
    </location>
</feature>
<feature type="transmembrane region" description="Helical" evidence="9">
    <location>
        <begin position="100"/>
        <end position="120"/>
    </location>
</feature>
<dbReference type="EMBL" id="JAPFAR010000139">
    <property type="protein sequence ID" value="MDI3349806.1"/>
    <property type="molecule type" value="Genomic_DNA"/>
</dbReference>
<dbReference type="FunFam" id="3.40.50.300:FF:000287">
    <property type="entry name" value="Multidrug ABC transporter ATP-binding protein"/>
    <property type="match status" value="1"/>
</dbReference>
<feature type="transmembrane region" description="Helical" evidence="9">
    <location>
        <begin position="282"/>
        <end position="309"/>
    </location>
</feature>
<evidence type="ECO:0000256" key="5">
    <source>
        <dbReference type="ARBA" id="ARBA00022741"/>
    </source>
</evidence>
<dbReference type="CDD" id="cd03254">
    <property type="entry name" value="ABCC_Glucan_exporter_like"/>
    <property type="match status" value="1"/>
</dbReference>
<dbReference type="SUPFAM" id="SSF90123">
    <property type="entry name" value="ABC transporter transmembrane region"/>
    <property type="match status" value="1"/>
</dbReference>
<evidence type="ECO:0000313" key="12">
    <source>
        <dbReference type="EMBL" id="MDI3349806.1"/>
    </source>
</evidence>
<accession>A0AA43U085</accession>
<evidence type="ECO:0000256" key="9">
    <source>
        <dbReference type="SAM" id="Phobius"/>
    </source>
</evidence>
<dbReference type="RefSeq" id="WP_060823341.1">
    <property type="nucleotide sequence ID" value="NZ_AP014657.1"/>
</dbReference>
<evidence type="ECO:0000256" key="6">
    <source>
        <dbReference type="ARBA" id="ARBA00022840"/>
    </source>
</evidence>
<comment type="subcellular location">
    <subcellularLocation>
        <location evidence="1">Cell membrane</location>
        <topology evidence="1">Multi-pass membrane protein</topology>
    </subcellularLocation>
</comment>
<keyword evidence="6 12" id="KW-0067">ATP-binding</keyword>
<evidence type="ECO:0000313" key="13">
    <source>
        <dbReference type="Proteomes" id="UP001162175"/>
    </source>
</evidence>
<keyword evidence="7 9" id="KW-1133">Transmembrane helix</keyword>
<dbReference type="GO" id="GO:0005886">
    <property type="term" value="C:plasma membrane"/>
    <property type="evidence" value="ECO:0007669"/>
    <property type="project" value="UniProtKB-SubCell"/>
</dbReference>
<evidence type="ECO:0000256" key="4">
    <source>
        <dbReference type="ARBA" id="ARBA00022692"/>
    </source>
</evidence>
<keyword evidence="4 9" id="KW-0812">Transmembrane</keyword>
<evidence type="ECO:0000256" key="7">
    <source>
        <dbReference type="ARBA" id="ARBA00022989"/>
    </source>
</evidence>
<dbReference type="Proteomes" id="UP001162175">
    <property type="component" value="Unassembled WGS sequence"/>
</dbReference>
<dbReference type="PROSITE" id="PS50929">
    <property type="entry name" value="ABC_TM1F"/>
    <property type="match status" value="1"/>
</dbReference>
<dbReference type="SUPFAM" id="SSF52540">
    <property type="entry name" value="P-loop containing nucleoside triphosphate hydrolases"/>
    <property type="match status" value="1"/>
</dbReference>
<dbReference type="Gene3D" id="1.20.1560.10">
    <property type="entry name" value="ABC transporter type 1, transmembrane domain"/>
    <property type="match status" value="1"/>
</dbReference>
<keyword evidence="8 9" id="KW-0472">Membrane</keyword>
<dbReference type="InterPro" id="IPR003439">
    <property type="entry name" value="ABC_transporter-like_ATP-bd"/>
</dbReference>
<dbReference type="PANTHER" id="PTHR43394:SF1">
    <property type="entry name" value="ATP-BINDING CASSETTE SUB-FAMILY B MEMBER 10, MITOCHONDRIAL"/>
    <property type="match status" value="1"/>
</dbReference>
<evidence type="ECO:0000256" key="2">
    <source>
        <dbReference type="ARBA" id="ARBA00005417"/>
    </source>
</evidence>
<comment type="caution">
    <text evidence="12">The sequence shown here is derived from an EMBL/GenBank/DDBJ whole genome shotgun (WGS) entry which is preliminary data.</text>
</comment>
<evidence type="ECO:0000256" key="3">
    <source>
        <dbReference type="ARBA" id="ARBA00022448"/>
    </source>
</evidence>
<reference evidence="12" key="1">
    <citation type="submission" date="2022-11" db="EMBL/GenBank/DDBJ databases">
        <title>Draft genome of Mycoplasma arginini isolated from fly.</title>
        <authorList>
            <person name="Severgnini M."/>
            <person name="Gioia G."/>
            <person name="Cremonesi P."/>
            <person name="Moroni P."/>
            <person name="Addis M.F."/>
            <person name="Castiglioni B."/>
        </authorList>
    </citation>
    <scope>NUCLEOTIDE SEQUENCE</scope>
    <source>
        <strain evidence="12">QMP CG1-1632</strain>
    </source>
</reference>
<dbReference type="Pfam" id="PF00005">
    <property type="entry name" value="ABC_tran"/>
    <property type="match status" value="1"/>
</dbReference>
<dbReference type="PANTHER" id="PTHR43394">
    <property type="entry name" value="ATP-DEPENDENT PERMEASE MDL1, MITOCHONDRIAL"/>
    <property type="match status" value="1"/>
</dbReference>
<feature type="transmembrane region" description="Helical" evidence="9">
    <location>
        <begin position="321"/>
        <end position="338"/>
    </location>
</feature>
<dbReference type="InterPro" id="IPR003593">
    <property type="entry name" value="AAA+_ATPase"/>
</dbReference>